<reference evidence="2 3" key="1">
    <citation type="submission" date="2018-06" db="EMBL/GenBank/DDBJ databases">
        <authorList>
            <consortium name="Pathogen Informatics"/>
            <person name="Doyle S."/>
        </authorList>
    </citation>
    <scope>NUCLEOTIDE SEQUENCE [LARGE SCALE GENOMIC DNA]</scope>
    <source>
        <strain evidence="2 3">NCTC11343</strain>
    </source>
</reference>
<evidence type="ECO:0000259" key="1">
    <source>
        <dbReference type="Pfam" id="PF06889"/>
    </source>
</evidence>
<feature type="domain" description="DUF1266" evidence="1">
    <location>
        <begin position="150"/>
        <end position="245"/>
    </location>
</feature>
<dbReference type="Proteomes" id="UP000251241">
    <property type="component" value="Unassembled WGS sequence"/>
</dbReference>
<dbReference type="InterPro" id="IPR009677">
    <property type="entry name" value="DUF1266"/>
</dbReference>
<dbReference type="AlphaFoldDB" id="A0A2X2LXG0"/>
<evidence type="ECO:0000313" key="3">
    <source>
        <dbReference type="Proteomes" id="UP000251241"/>
    </source>
</evidence>
<sequence>MFKFLKELLNAAKEGVNEAKDELTLKAEEEKRAGSLVPDNTILLNIPYEEQFGNALGAAFRVIVFGDWFTVFGSAGDDGSYPIHLYQFGNYPRIDQYRSDFIKLLKRDFGITDRETCLQMLSSYFTLLGIEKRGTALEGKNGKIDTSIWDISKSGVNAFVVAVVSHITTSATDVGYLPKPVALNVLKSLSLYARKHFIDWLQFSDYFLEGEDQVGVNSKIGKSYLKRYIGYLKEKKGSPWNNIAW</sequence>
<evidence type="ECO:0000313" key="2">
    <source>
        <dbReference type="EMBL" id="SPZ94230.1"/>
    </source>
</evidence>
<gene>
    <name evidence="2" type="ORF">NCTC11343_05164</name>
</gene>
<organism evidence="2 3">
    <name type="scientific">Sphingobacterium multivorum</name>
    <dbReference type="NCBI Taxonomy" id="28454"/>
    <lineage>
        <taxon>Bacteria</taxon>
        <taxon>Pseudomonadati</taxon>
        <taxon>Bacteroidota</taxon>
        <taxon>Sphingobacteriia</taxon>
        <taxon>Sphingobacteriales</taxon>
        <taxon>Sphingobacteriaceae</taxon>
        <taxon>Sphingobacterium</taxon>
    </lineage>
</organism>
<accession>A0A2X2LXG0</accession>
<dbReference type="RefSeq" id="WP_112376192.1">
    <property type="nucleotide sequence ID" value="NZ_CP069793.1"/>
</dbReference>
<dbReference type="EMBL" id="UAUU01000011">
    <property type="protein sequence ID" value="SPZ94230.1"/>
    <property type="molecule type" value="Genomic_DNA"/>
</dbReference>
<dbReference type="GeneID" id="97180005"/>
<name>A0A2X2LXG0_SPHMU</name>
<proteinExistence type="predicted"/>
<protein>
    <recommendedName>
        <fullName evidence="1">DUF1266 domain-containing protein</fullName>
    </recommendedName>
</protein>
<dbReference type="Pfam" id="PF06889">
    <property type="entry name" value="DUF1266"/>
    <property type="match status" value="1"/>
</dbReference>